<proteinExistence type="predicted"/>
<protein>
    <submittedName>
        <fullName evidence="1">Uncharacterized protein</fullName>
    </submittedName>
</protein>
<evidence type="ECO:0000313" key="2">
    <source>
        <dbReference type="Proteomes" id="UP000077202"/>
    </source>
</evidence>
<keyword evidence="2" id="KW-1185">Reference proteome</keyword>
<reference evidence="1" key="1">
    <citation type="submission" date="2016-03" db="EMBL/GenBank/DDBJ databases">
        <title>Mechanisms controlling the formation of the plant cell surface in tip-growing cells are functionally conserved among land plants.</title>
        <authorList>
            <person name="Honkanen S."/>
            <person name="Jones V.A."/>
            <person name="Morieri G."/>
            <person name="Champion C."/>
            <person name="Hetherington A.J."/>
            <person name="Kelly S."/>
            <person name="Saint-Marcoux D."/>
            <person name="Proust H."/>
            <person name="Prescott H."/>
            <person name="Dolan L."/>
        </authorList>
    </citation>
    <scope>NUCLEOTIDE SEQUENCE [LARGE SCALE GENOMIC DNA]</scope>
    <source>
        <tissue evidence="1">Whole gametophyte</tissue>
    </source>
</reference>
<organism evidence="1 2">
    <name type="scientific">Marchantia polymorpha subsp. ruderalis</name>
    <dbReference type="NCBI Taxonomy" id="1480154"/>
    <lineage>
        <taxon>Eukaryota</taxon>
        <taxon>Viridiplantae</taxon>
        <taxon>Streptophyta</taxon>
        <taxon>Embryophyta</taxon>
        <taxon>Marchantiophyta</taxon>
        <taxon>Marchantiopsida</taxon>
        <taxon>Marchantiidae</taxon>
        <taxon>Marchantiales</taxon>
        <taxon>Marchantiaceae</taxon>
        <taxon>Marchantia</taxon>
    </lineage>
</organism>
<gene>
    <name evidence="1" type="ORF">AXG93_115s1850</name>
</gene>
<name>A0A176W663_MARPO</name>
<sequence length="134" mass="15154">MAATFISPPGRAPISFERERGFLLQCGTLTAKKNPPQQGSARAYSYVEWKLHGTMKRLGTTDTDAPLVSGVAIKEDPLTRFRVCLRQAEDKPYDTRPRGKILSRYYQSHRTVNRAYDLSGITLVEKVNILVNHF</sequence>
<dbReference type="EMBL" id="LVLJ01001739">
    <property type="protein sequence ID" value="OAE28494.1"/>
    <property type="molecule type" value="Genomic_DNA"/>
</dbReference>
<dbReference type="Proteomes" id="UP000077202">
    <property type="component" value="Unassembled WGS sequence"/>
</dbReference>
<evidence type="ECO:0000313" key="1">
    <source>
        <dbReference type="EMBL" id="OAE28494.1"/>
    </source>
</evidence>
<accession>A0A176W663</accession>
<dbReference type="AlphaFoldDB" id="A0A176W663"/>
<comment type="caution">
    <text evidence="1">The sequence shown here is derived from an EMBL/GenBank/DDBJ whole genome shotgun (WGS) entry which is preliminary data.</text>
</comment>